<reference evidence="1 2" key="1">
    <citation type="submission" date="2009-09" db="EMBL/GenBank/DDBJ databases">
        <authorList>
            <person name="Qin X."/>
            <person name="Bachman B."/>
            <person name="Battles P."/>
            <person name="Bell A."/>
            <person name="Bess C."/>
            <person name="Bickham C."/>
            <person name="Chaboub L."/>
            <person name="Chen D."/>
            <person name="Coyle M."/>
            <person name="Deiros D.R."/>
            <person name="Dinh H."/>
            <person name="Forbes L."/>
            <person name="Fowler G."/>
            <person name="Francisco L."/>
            <person name="Fu Q."/>
            <person name="Gubbala S."/>
            <person name="Hale W."/>
            <person name="Han Y."/>
            <person name="Hemphill L."/>
            <person name="Highlander S.K."/>
            <person name="Hirani K."/>
            <person name="Hogues M."/>
            <person name="Jackson L."/>
            <person name="Jakkamsetti A."/>
            <person name="Javaid M."/>
            <person name="Jiang H."/>
            <person name="Korchina V."/>
            <person name="Kovar C."/>
            <person name="Lara F."/>
            <person name="Lee S."/>
            <person name="Mata R."/>
            <person name="Mathew T."/>
            <person name="Moen C."/>
            <person name="Morales K."/>
            <person name="Munidasa M."/>
            <person name="Nazareth L."/>
            <person name="Ngo R."/>
            <person name="Nguyen L."/>
            <person name="Okwuonu G."/>
            <person name="Ongeri F."/>
            <person name="Patil S."/>
            <person name="Petrosino J."/>
            <person name="Pham C."/>
            <person name="Pham P."/>
            <person name="Pu L.-L."/>
            <person name="Puazo M."/>
            <person name="Raj R."/>
            <person name="Reid J."/>
            <person name="Rouhana J."/>
            <person name="Saada N."/>
            <person name="Shang Y."/>
            <person name="Simmons D."/>
            <person name="Thornton R."/>
            <person name="Warren J."/>
            <person name="Weissenberger G."/>
            <person name="Zhang J."/>
            <person name="Zhang L."/>
            <person name="Zhou C."/>
            <person name="Zhu D."/>
            <person name="Muzny D."/>
            <person name="Worley K."/>
            <person name="Gibbs R."/>
        </authorList>
    </citation>
    <scope>NUCLEOTIDE SEQUENCE [LARGE SCALE GENOMIC DNA]</scope>
    <source>
        <strain evidence="1 2">DSM 16041</strain>
    </source>
</reference>
<name>C8P4F0_9LACO</name>
<organism evidence="1 2">
    <name type="scientific">Limosilactobacillus antri DSM 16041</name>
    <dbReference type="NCBI Taxonomy" id="525309"/>
    <lineage>
        <taxon>Bacteria</taxon>
        <taxon>Bacillati</taxon>
        <taxon>Bacillota</taxon>
        <taxon>Bacilli</taxon>
        <taxon>Lactobacillales</taxon>
        <taxon>Lactobacillaceae</taxon>
        <taxon>Limosilactobacillus</taxon>
    </lineage>
</organism>
<gene>
    <name evidence="1" type="ORF">HMPREF0494_0194</name>
</gene>
<sequence length="54" mass="6011">MGNEPDLRLFFDRLSFLLKVKNFEFSNIMIAPFITVHIKDTILPGRSKGAAGGS</sequence>
<protein>
    <submittedName>
        <fullName evidence="1">Uncharacterized protein</fullName>
    </submittedName>
</protein>
<proteinExistence type="predicted"/>
<dbReference type="Proteomes" id="UP000003675">
    <property type="component" value="Unassembled WGS sequence"/>
</dbReference>
<dbReference type="STRING" id="525309.HMPREF0494_0194"/>
<evidence type="ECO:0000313" key="2">
    <source>
        <dbReference type="Proteomes" id="UP000003675"/>
    </source>
</evidence>
<dbReference type="EMBL" id="ACLL01000007">
    <property type="protein sequence ID" value="EEW54570.1"/>
    <property type="molecule type" value="Genomic_DNA"/>
</dbReference>
<dbReference type="AlphaFoldDB" id="C8P4F0"/>
<comment type="caution">
    <text evidence="1">The sequence shown here is derived from an EMBL/GenBank/DDBJ whole genome shotgun (WGS) entry which is preliminary data.</text>
</comment>
<evidence type="ECO:0000313" key="1">
    <source>
        <dbReference type="EMBL" id="EEW54570.1"/>
    </source>
</evidence>
<dbReference type="HOGENOM" id="CLU_3044496_0_0_9"/>
<accession>C8P4F0</accession>